<feature type="chain" id="PRO_5015160216" evidence="1">
    <location>
        <begin position="17"/>
        <end position="45"/>
    </location>
</feature>
<keyword evidence="1" id="KW-0732">Signal</keyword>
<proteinExistence type="predicted"/>
<evidence type="ECO:0000313" key="2">
    <source>
        <dbReference type="EMBL" id="MBX13465.1"/>
    </source>
</evidence>
<sequence length="45" mass="5183">MMPFFFLFFFLFPCRGYFIEMLAMTTFCHACLSFSGITSYGKSSG</sequence>
<accession>A0A2P2L6A6</accession>
<feature type="signal peptide" evidence="1">
    <location>
        <begin position="1"/>
        <end position="16"/>
    </location>
</feature>
<evidence type="ECO:0000256" key="1">
    <source>
        <dbReference type="SAM" id="SignalP"/>
    </source>
</evidence>
<dbReference type="AlphaFoldDB" id="A0A2P2L6A6"/>
<organism evidence="2">
    <name type="scientific">Rhizophora mucronata</name>
    <name type="common">Asiatic mangrove</name>
    <dbReference type="NCBI Taxonomy" id="61149"/>
    <lineage>
        <taxon>Eukaryota</taxon>
        <taxon>Viridiplantae</taxon>
        <taxon>Streptophyta</taxon>
        <taxon>Embryophyta</taxon>
        <taxon>Tracheophyta</taxon>
        <taxon>Spermatophyta</taxon>
        <taxon>Magnoliopsida</taxon>
        <taxon>eudicotyledons</taxon>
        <taxon>Gunneridae</taxon>
        <taxon>Pentapetalae</taxon>
        <taxon>rosids</taxon>
        <taxon>fabids</taxon>
        <taxon>Malpighiales</taxon>
        <taxon>Rhizophoraceae</taxon>
        <taxon>Rhizophora</taxon>
    </lineage>
</organism>
<protein>
    <submittedName>
        <fullName evidence="2">MMS19 nucleotide excision repair protein homolog</fullName>
    </submittedName>
</protein>
<reference evidence="2" key="1">
    <citation type="submission" date="2018-02" db="EMBL/GenBank/DDBJ databases">
        <title>Rhizophora mucronata_Transcriptome.</title>
        <authorList>
            <person name="Meera S.P."/>
            <person name="Sreeshan A."/>
            <person name="Augustine A."/>
        </authorList>
    </citation>
    <scope>NUCLEOTIDE SEQUENCE</scope>
    <source>
        <tissue evidence="2">Leaf</tissue>
    </source>
</reference>
<dbReference type="EMBL" id="GGEC01032981">
    <property type="protein sequence ID" value="MBX13465.1"/>
    <property type="molecule type" value="Transcribed_RNA"/>
</dbReference>
<name>A0A2P2L6A6_RHIMU</name>